<protein>
    <submittedName>
        <fullName evidence="1">Uncharacterized protein</fullName>
    </submittedName>
</protein>
<sequence>MGSWPSAVAELHGNSGGFYLKVPALHKAFVLNGVNGSSEMAVITSSPDIVKLYYADYSALSGSLSTAHKFIGNEYTMVFYKPGTLDMVASSLTICNRPSVEEL</sequence>
<evidence type="ECO:0000313" key="1">
    <source>
        <dbReference type="EMBL" id="CAE6475184.1"/>
    </source>
</evidence>
<gene>
    <name evidence="1" type="ORF">RDB_LOCUS188119</name>
</gene>
<proteinExistence type="predicted"/>
<accession>A0A8H3C7Q5</accession>
<reference evidence="1" key="1">
    <citation type="submission" date="2021-01" db="EMBL/GenBank/DDBJ databases">
        <authorList>
            <person name="Kaushik A."/>
        </authorList>
    </citation>
    <scope>NUCLEOTIDE SEQUENCE</scope>
    <source>
        <strain evidence="1">AG3-T5</strain>
    </source>
</reference>
<evidence type="ECO:0000313" key="2">
    <source>
        <dbReference type="Proteomes" id="UP000663841"/>
    </source>
</evidence>
<comment type="caution">
    <text evidence="1">The sequence shown here is derived from an EMBL/GenBank/DDBJ whole genome shotgun (WGS) entry which is preliminary data.</text>
</comment>
<dbReference type="Proteomes" id="UP000663841">
    <property type="component" value="Unassembled WGS sequence"/>
</dbReference>
<dbReference type="EMBL" id="CAJMWW010000618">
    <property type="protein sequence ID" value="CAE6475184.1"/>
    <property type="molecule type" value="Genomic_DNA"/>
</dbReference>
<name>A0A8H3C7Q5_9AGAM</name>
<dbReference type="AlphaFoldDB" id="A0A8H3C7Q5"/>
<organism evidence="1 2">
    <name type="scientific">Rhizoctonia solani</name>
    <dbReference type="NCBI Taxonomy" id="456999"/>
    <lineage>
        <taxon>Eukaryota</taxon>
        <taxon>Fungi</taxon>
        <taxon>Dikarya</taxon>
        <taxon>Basidiomycota</taxon>
        <taxon>Agaricomycotina</taxon>
        <taxon>Agaricomycetes</taxon>
        <taxon>Cantharellales</taxon>
        <taxon>Ceratobasidiaceae</taxon>
        <taxon>Rhizoctonia</taxon>
    </lineage>
</organism>